<evidence type="ECO:0000313" key="8">
    <source>
        <dbReference type="EMBL" id="RYC80702.1"/>
    </source>
</evidence>
<gene>
    <name evidence="8" type="ORF">BFJ63_vAg16399</name>
</gene>
<dbReference type="PROSITE" id="PS51382">
    <property type="entry name" value="SPX"/>
    <property type="match status" value="1"/>
</dbReference>
<keyword evidence="5 6" id="KW-0472">Membrane</keyword>
<dbReference type="Proteomes" id="UP000290540">
    <property type="component" value="Unassembled WGS sequence"/>
</dbReference>
<reference evidence="8 9" key="1">
    <citation type="submission" date="2016-12" db="EMBL/GenBank/DDBJ databases">
        <title>Draft genome sequence of Fusarium oxysporum causing rot on Narcissus.</title>
        <authorList>
            <person name="Armitage A.D."/>
            <person name="Taylor A."/>
            <person name="Clarkson J.P."/>
            <person name="Harrison R.J."/>
            <person name="Jackson A.C."/>
        </authorList>
    </citation>
    <scope>NUCLEOTIDE SEQUENCE [LARGE SCALE GENOMIC DNA]</scope>
    <source>
        <strain evidence="8 9">N139</strain>
    </source>
</reference>
<evidence type="ECO:0000256" key="5">
    <source>
        <dbReference type="ARBA" id="ARBA00023136"/>
    </source>
</evidence>
<sequence length="444" mass="49852">MKYGQRLEHESVPEWSLHNLDYNLLKHEIKVHTSHDQTTALAIPGHQDPTLRKFEDEFYTELCRQHDRLDLLVTGKADEISRYLEHISRSIHRWISKPKGQLTVGASLKYQKRFTKLDREVVCCGRDIQLLSRFANAQVVGFRKIIKKYKKWTGSTTLGSRFSENVLSEPKSFTKRDFTSLHTQYDEISLTLHASAPVVIESSSPESIQSPLSDSVGLSYRNRREPGFDPPPLPAMTKHAQWWNEYDDGSECGSPNEECMIYVNPEDAIFPGLDCVQGILKLPIEKARKWLKLDKGDERQPLLVPNMSSIGYSSAAVNDESDVEGRASSECYLPSGHVAYSAINRYGKNVLFWSTIGCLVASYALSSVSGILIFTGKHKLRVEVDVGVTIGVVASLFSACTALGMTLYRRDPLPLLYSLMVWSTFAASYLLNGMLLVLLVGNTP</sequence>
<comment type="caution">
    <text evidence="8">The sequence shown here is derived from an EMBL/GenBank/DDBJ whole genome shotgun (WGS) entry which is preliminary data.</text>
</comment>
<protein>
    <recommendedName>
        <fullName evidence="7">SPX domain-containing protein</fullName>
    </recommendedName>
</protein>
<evidence type="ECO:0000256" key="3">
    <source>
        <dbReference type="ARBA" id="ARBA00022692"/>
    </source>
</evidence>
<keyword evidence="4 6" id="KW-1133">Transmembrane helix</keyword>
<evidence type="ECO:0000256" key="4">
    <source>
        <dbReference type="ARBA" id="ARBA00022989"/>
    </source>
</evidence>
<dbReference type="PANTHER" id="PTHR46140:SF1">
    <property type="entry name" value="VACUOLAR TRANSPORTER CHAPERONE COMPLEX SUBUNIT 4-RELATED"/>
    <property type="match status" value="1"/>
</dbReference>
<comment type="subcellular location">
    <subcellularLocation>
        <location evidence="1">Vacuole membrane</location>
        <topology evidence="1">Multi-pass membrane protein</topology>
    </subcellularLocation>
</comment>
<organism evidence="8 9">
    <name type="scientific">Fusarium oxysporum f. sp. narcissi</name>
    <dbReference type="NCBI Taxonomy" id="451672"/>
    <lineage>
        <taxon>Eukaryota</taxon>
        <taxon>Fungi</taxon>
        <taxon>Dikarya</taxon>
        <taxon>Ascomycota</taxon>
        <taxon>Pezizomycotina</taxon>
        <taxon>Sordariomycetes</taxon>
        <taxon>Hypocreomycetidae</taxon>
        <taxon>Hypocreales</taxon>
        <taxon>Nectriaceae</taxon>
        <taxon>Fusarium</taxon>
        <taxon>Fusarium oxysporum species complex</taxon>
    </lineage>
</organism>
<name>A0A4Q2V2A8_FUSOX</name>
<dbReference type="CDD" id="cd14474">
    <property type="entry name" value="SPX_YDR089W"/>
    <property type="match status" value="1"/>
</dbReference>
<dbReference type="GO" id="GO:0006799">
    <property type="term" value="P:polyphosphate biosynthetic process"/>
    <property type="evidence" value="ECO:0007669"/>
    <property type="project" value="UniProtKB-ARBA"/>
</dbReference>
<evidence type="ECO:0000256" key="1">
    <source>
        <dbReference type="ARBA" id="ARBA00004128"/>
    </source>
</evidence>
<dbReference type="InterPro" id="IPR051572">
    <property type="entry name" value="VTC_Complex_Subunit"/>
</dbReference>
<evidence type="ECO:0000259" key="7">
    <source>
        <dbReference type="PROSITE" id="PS51382"/>
    </source>
</evidence>
<accession>A0A4Q2V2A8</accession>
<keyword evidence="2" id="KW-0926">Vacuole</keyword>
<dbReference type="AlphaFoldDB" id="A0A4Q2V2A8"/>
<dbReference type="GO" id="GO:0005774">
    <property type="term" value="C:vacuolar membrane"/>
    <property type="evidence" value="ECO:0007669"/>
    <property type="project" value="UniProtKB-SubCell"/>
</dbReference>
<proteinExistence type="predicted"/>
<evidence type="ECO:0000256" key="6">
    <source>
        <dbReference type="SAM" id="Phobius"/>
    </source>
</evidence>
<evidence type="ECO:0000313" key="9">
    <source>
        <dbReference type="Proteomes" id="UP000290540"/>
    </source>
</evidence>
<dbReference type="InterPro" id="IPR004331">
    <property type="entry name" value="SPX_dom"/>
</dbReference>
<evidence type="ECO:0000256" key="2">
    <source>
        <dbReference type="ARBA" id="ARBA00022554"/>
    </source>
</evidence>
<dbReference type="EMBL" id="MQTW01000331">
    <property type="protein sequence ID" value="RYC80702.1"/>
    <property type="molecule type" value="Genomic_DNA"/>
</dbReference>
<dbReference type="PANTHER" id="PTHR46140">
    <property type="entry name" value="VACUOLAR TRANSPORTER CHAPERONE 1-RELATED"/>
    <property type="match status" value="1"/>
</dbReference>
<feature type="domain" description="SPX" evidence="7">
    <location>
        <begin position="1"/>
        <end position="163"/>
    </location>
</feature>
<feature type="transmembrane region" description="Helical" evidence="6">
    <location>
        <begin position="350"/>
        <end position="374"/>
    </location>
</feature>
<feature type="transmembrane region" description="Helical" evidence="6">
    <location>
        <begin position="420"/>
        <end position="441"/>
    </location>
</feature>
<keyword evidence="3 6" id="KW-0812">Transmembrane</keyword>
<feature type="transmembrane region" description="Helical" evidence="6">
    <location>
        <begin position="386"/>
        <end position="408"/>
    </location>
</feature>